<dbReference type="OrthoDB" id="9801400at2"/>
<gene>
    <name evidence="1" type="ORF">SAMN05421688_0366</name>
</gene>
<dbReference type="RefSeq" id="WP_092060020.1">
    <property type="nucleotide sequence ID" value="NZ_FOJU01000001.1"/>
</dbReference>
<dbReference type="STRING" id="871651.SAMN05421688_0366"/>
<accession>A0A1I0V772</accession>
<organism evidence="1 2">
    <name type="scientific">Poseidonocella pacifica</name>
    <dbReference type="NCBI Taxonomy" id="871651"/>
    <lineage>
        <taxon>Bacteria</taxon>
        <taxon>Pseudomonadati</taxon>
        <taxon>Pseudomonadota</taxon>
        <taxon>Alphaproteobacteria</taxon>
        <taxon>Rhodobacterales</taxon>
        <taxon>Roseobacteraceae</taxon>
        <taxon>Poseidonocella</taxon>
    </lineage>
</organism>
<proteinExistence type="predicted"/>
<dbReference type="AlphaFoldDB" id="A0A1I0V772"/>
<keyword evidence="2" id="KW-1185">Reference proteome</keyword>
<name>A0A1I0V772_9RHOB</name>
<evidence type="ECO:0000313" key="1">
    <source>
        <dbReference type="EMBL" id="SFA72181.1"/>
    </source>
</evidence>
<evidence type="ECO:0000313" key="2">
    <source>
        <dbReference type="Proteomes" id="UP000198796"/>
    </source>
</evidence>
<protein>
    <submittedName>
        <fullName evidence="1">Uncharacterized protein</fullName>
    </submittedName>
</protein>
<dbReference type="EMBL" id="FOJU01000001">
    <property type="protein sequence ID" value="SFA72181.1"/>
    <property type="molecule type" value="Genomic_DNA"/>
</dbReference>
<dbReference type="Proteomes" id="UP000198796">
    <property type="component" value="Unassembled WGS sequence"/>
</dbReference>
<reference evidence="1 2" key="1">
    <citation type="submission" date="2016-10" db="EMBL/GenBank/DDBJ databases">
        <authorList>
            <person name="de Groot N.N."/>
        </authorList>
    </citation>
    <scope>NUCLEOTIDE SEQUENCE [LARGE SCALE GENOMIC DNA]</scope>
    <source>
        <strain evidence="1 2">DSM 29316</strain>
    </source>
</reference>
<sequence length="75" mass="7779">MPTNDAYVKGAASLGETGPGMVGALSGRYEHVLLGFAGEEIRATVSRTKLYSGMPAVFNALNGALEIFADNEGDT</sequence>